<sequence length="403" mass="43874">MKLSTKLGAFAIAACTALSLAACSSSETSSASSSTAPATSSSVERSATTAITVTDAAGRTLKFDELPERIVLAEGRAAFATALLQEDPLHNIAAYGQDLVKNAGAFRDKLIELDPEVEKMPVIGSVHKGDVTVENLLAQNPDVVIMTLDQKKAVEESGFISDMDAAGITYAFIDFRQKPLENTTVSMKLLGDLLGQSERAEKYNEFYNAKVKEITDRVAKTTERPNVLLWTAAGYNECCAVAGNVHLGTLVTAAGGHNLGPDVLGPETKTITPEKLIELDPDKIIVTGGEWARDPNKTDTFRHVELGYQSTPELALETSQGPLNKPGFELLQAPKDGNFFAVYHQFYDNPFNVFALEAFAAWIHPEEFANYNPTEEFKQFHKDWLPIPYSGVFFLDPAHPEKA</sequence>
<evidence type="ECO:0000259" key="3">
    <source>
        <dbReference type="PROSITE" id="PS50983"/>
    </source>
</evidence>
<dbReference type="PROSITE" id="PS50983">
    <property type="entry name" value="FE_B12_PBP"/>
    <property type="match status" value="1"/>
</dbReference>
<keyword evidence="5" id="KW-1185">Reference proteome</keyword>
<dbReference type="SUPFAM" id="SSF53807">
    <property type="entry name" value="Helical backbone' metal receptor"/>
    <property type="match status" value="1"/>
</dbReference>
<feature type="signal peptide" evidence="2">
    <location>
        <begin position="1"/>
        <end position="21"/>
    </location>
</feature>
<dbReference type="PANTHER" id="PTHR30535">
    <property type="entry name" value="VITAMIN B12-BINDING PROTEIN"/>
    <property type="match status" value="1"/>
</dbReference>
<dbReference type="Pfam" id="PF01497">
    <property type="entry name" value="Peripla_BP_2"/>
    <property type="match status" value="1"/>
</dbReference>
<keyword evidence="2" id="KW-0732">Signal</keyword>
<dbReference type="InterPro" id="IPR002491">
    <property type="entry name" value="ABC_transptr_periplasmic_BD"/>
</dbReference>
<accession>A0A0K1RB82</accession>
<dbReference type="RefSeq" id="WP_052204860.1">
    <property type="nucleotide sequence ID" value="NZ_CAMYAJ010000004.1"/>
</dbReference>
<dbReference type="Proteomes" id="UP000060016">
    <property type="component" value="Chromosome"/>
</dbReference>
<dbReference type="Gene3D" id="3.40.50.1980">
    <property type="entry name" value="Nitrogenase molybdenum iron protein domain"/>
    <property type="match status" value="2"/>
</dbReference>
<gene>
    <name evidence="4" type="ORF">AK829_05225</name>
</gene>
<dbReference type="PROSITE" id="PS51257">
    <property type="entry name" value="PROKAR_LIPOPROTEIN"/>
    <property type="match status" value="1"/>
</dbReference>
<organism evidence="4 5">
    <name type="scientific">Corynebacterium riegelii</name>
    <dbReference type="NCBI Taxonomy" id="156976"/>
    <lineage>
        <taxon>Bacteria</taxon>
        <taxon>Bacillati</taxon>
        <taxon>Actinomycetota</taxon>
        <taxon>Actinomycetes</taxon>
        <taxon>Mycobacteriales</taxon>
        <taxon>Corynebacteriaceae</taxon>
        <taxon>Corynebacterium</taxon>
    </lineage>
</organism>
<dbReference type="AlphaFoldDB" id="A0A0K1RB82"/>
<evidence type="ECO:0000313" key="5">
    <source>
        <dbReference type="Proteomes" id="UP000060016"/>
    </source>
</evidence>
<comment type="similarity">
    <text evidence="1">Belongs to the bacterial solute-binding protein 8 family.</text>
</comment>
<proteinExistence type="inferred from homology"/>
<feature type="chain" id="PRO_5038477188" evidence="2">
    <location>
        <begin position="22"/>
        <end position="403"/>
    </location>
</feature>
<feature type="domain" description="Fe/B12 periplasmic-binding" evidence="3">
    <location>
        <begin position="69"/>
        <end position="371"/>
    </location>
</feature>
<dbReference type="EMBL" id="CP012342">
    <property type="protein sequence ID" value="AKV58675.1"/>
    <property type="molecule type" value="Genomic_DNA"/>
</dbReference>
<dbReference type="PANTHER" id="PTHR30535:SF34">
    <property type="entry name" value="MOLYBDATE-BINDING PROTEIN MOLA"/>
    <property type="match status" value="1"/>
</dbReference>
<evidence type="ECO:0000256" key="2">
    <source>
        <dbReference type="SAM" id="SignalP"/>
    </source>
</evidence>
<protein>
    <submittedName>
        <fullName evidence="4">Ferrisiderophore receptor Irp6A</fullName>
    </submittedName>
</protein>
<dbReference type="STRING" id="156976.AK829_05225"/>
<evidence type="ECO:0000256" key="1">
    <source>
        <dbReference type="ARBA" id="ARBA00008814"/>
    </source>
</evidence>
<name>A0A0K1RB82_9CORY</name>
<dbReference type="KEGG" id="crie:AK829_05225"/>
<dbReference type="InterPro" id="IPR050902">
    <property type="entry name" value="ABC_Transporter_SBP"/>
</dbReference>
<keyword evidence="4" id="KW-0675">Receptor</keyword>
<evidence type="ECO:0000313" key="4">
    <source>
        <dbReference type="EMBL" id="AKV58675.1"/>
    </source>
</evidence>
<dbReference type="PATRIC" id="fig|156976.3.peg.1038"/>
<reference evidence="4 5" key="1">
    <citation type="submission" date="2015-08" db="EMBL/GenBank/DDBJ databases">
        <authorList>
            <person name="Babu N.S."/>
            <person name="Beckwith C.J."/>
            <person name="Beseler K.G."/>
            <person name="Brison A."/>
            <person name="Carone J.V."/>
            <person name="Caskin T.P."/>
            <person name="Diamond M."/>
            <person name="Durham M.E."/>
            <person name="Foxe J.M."/>
            <person name="Go M."/>
            <person name="Henderson B.A."/>
            <person name="Jones I.B."/>
            <person name="McGettigan J.A."/>
            <person name="Micheletti S.J."/>
            <person name="Nasrallah M.E."/>
            <person name="Ortiz D."/>
            <person name="Piller C.R."/>
            <person name="Privatt S.R."/>
            <person name="Schneider S.L."/>
            <person name="Sharp S."/>
            <person name="Smith T.C."/>
            <person name="Stanton J.D."/>
            <person name="Ullery H.E."/>
            <person name="Wilson R.J."/>
            <person name="Serrano M.G."/>
            <person name="Buck G."/>
            <person name="Lee V."/>
            <person name="Wang Y."/>
            <person name="Carvalho R."/>
            <person name="Voegtly L."/>
            <person name="Shi R."/>
            <person name="Duckworth R."/>
            <person name="Johnson A."/>
            <person name="Loviza R."/>
            <person name="Walstead R."/>
            <person name="Shah Z."/>
            <person name="Kiflezghi M."/>
            <person name="Wade K."/>
            <person name="Ball S.L."/>
            <person name="Bradley K.W."/>
            <person name="Asai D.J."/>
            <person name="Bowman C.A."/>
            <person name="Russell D.A."/>
            <person name="Pope W.H."/>
            <person name="Jacobs-Sera D."/>
            <person name="Hendrix R.W."/>
            <person name="Hatfull G.F."/>
        </authorList>
    </citation>
    <scope>NUCLEOTIDE SEQUENCE [LARGE SCALE GENOMIC DNA]</scope>
    <source>
        <strain evidence="4 5">PUDD_83A45</strain>
    </source>
</reference>